<accession>A0A854Q5E4</accession>
<evidence type="ECO:0000313" key="3">
    <source>
        <dbReference type="Proteomes" id="UP000199727"/>
    </source>
</evidence>
<sequence>MSDNNYAYGNQNQDPSHLKPSDYDSSQYPPVPEYDSSYRQWPNTEWSSTAPIHPSYFSIPSSQSAPPYDVGAYYDDDPSAGTVIEHAATVHFLHTENAAGDRDIMSNNWNLTKPAFSADPGCLITASRQSTHLPFSGNGSFSSRSTGVRRSVPCSLA</sequence>
<dbReference type="AlphaFoldDB" id="A0A854Q5E4"/>
<evidence type="ECO:0000256" key="1">
    <source>
        <dbReference type="SAM" id="MobiDB-lite"/>
    </source>
</evidence>
<feature type="region of interest" description="Disordered" evidence="1">
    <location>
        <begin position="1"/>
        <end position="37"/>
    </location>
</feature>
<organism evidence="2 3">
    <name type="scientific">Cryptococcus neoformans Tu259-1</name>
    <dbReference type="NCBI Taxonomy" id="1230072"/>
    <lineage>
        <taxon>Eukaryota</taxon>
        <taxon>Fungi</taxon>
        <taxon>Dikarya</taxon>
        <taxon>Basidiomycota</taxon>
        <taxon>Agaricomycotina</taxon>
        <taxon>Tremellomycetes</taxon>
        <taxon>Tremellales</taxon>
        <taxon>Cryptococcaceae</taxon>
        <taxon>Cryptococcus</taxon>
        <taxon>Cryptococcus neoformans species complex</taxon>
    </lineage>
</organism>
<dbReference type="EMBL" id="AMKT01000098">
    <property type="protein sequence ID" value="OXG11484.1"/>
    <property type="molecule type" value="Genomic_DNA"/>
</dbReference>
<name>A0A854Q5E4_CRYNE</name>
<gene>
    <name evidence="2" type="ORF">C361_06589</name>
</gene>
<evidence type="ECO:0000313" key="2">
    <source>
        <dbReference type="EMBL" id="OXG11484.1"/>
    </source>
</evidence>
<proteinExistence type="predicted"/>
<reference evidence="2 3" key="1">
    <citation type="submission" date="2017-06" db="EMBL/GenBank/DDBJ databases">
        <title>Global population genomics of the pathogenic fungus Cryptococcus neoformans var. grubii.</title>
        <authorList>
            <person name="Cuomo C."/>
            <person name="Litvintseva A."/>
            <person name="Chen Y."/>
            <person name="Young S."/>
            <person name="Zeng Q."/>
            <person name="Chapman S."/>
            <person name="Gujja S."/>
            <person name="Saif S."/>
            <person name="Birren B."/>
        </authorList>
    </citation>
    <scope>NUCLEOTIDE SEQUENCE [LARGE SCALE GENOMIC DNA]</scope>
    <source>
        <strain evidence="2 3">Tu259-1</strain>
    </source>
</reference>
<protein>
    <submittedName>
        <fullName evidence="2">Uncharacterized protein</fullName>
    </submittedName>
</protein>
<feature type="compositionally biased region" description="Polar residues" evidence="1">
    <location>
        <begin position="135"/>
        <end position="148"/>
    </location>
</feature>
<dbReference type="Proteomes" id="UP000199727">
    <property type="component" value="Unassembled WGS sequence"/>
</dbReference>
<comment type="caution">
    <text evidence="2">The sequence shown here is derived from an EMBL/GenBank/DDBJ whole genome shotgun (WGS) entry which is preliminary data.</text>
</comment>
<feature type="region of interest" description="Disordered" evidence="1">
    <location>
        <begin position="135"/>
        <end position="157"/>
    </location>
</feature>
<feature type="compositionally biased region" description="Polar residues" evidence="1">
    <location>
        <begin position="1"/>
        <end position="15"/>
    </location>
</feature>